<name>A0A9X4M239_9ACTN</name>
<dbReference type="InterPro" id="IPR050832">
    <property type="entry name" value="Bact_Acetyltransf"/>
</dbReference>
<dbReference type="GO" id="GO:0016747">
    <property type="term" value="F:acyltransferase activity, transferring groups other than amino-acyl groups"/>
    <property type="evidence" value="ECO:0007669"/>
    <property type="project" value="InterPro"/>
</dbReference>
<keyword evidence="2 4" id="KW-0012">Acyltransferase</keyword>
<evidence type="ECO:0000313" key="5">
    <source>
        <dbReference type="Proteomes" id="UP001152755"/>
    </source>
</evidence>
<dbReference type="PANTHER" id="PTHR43877">
    <property type="entry name" value="AMINOALKYLPHOSPHONATE N-ACETYLTRANSFERASE-RELATED-RELATED"/>
    <property type="match status" value="1"/>
</dbReference>
<evidence type="ECO:0000313" key="4">
    <source>
        <dbReference type="EMBL" id="MDG3016620.1"/>
    </source>
</evidence>
<gene>
    <name evidence="4" type="ORF">NVS88_18850</name>
</gene>
<reference evidence="4" key="1">
    <citation type="submission" date="2022-08" db="EMBL/GenBank/DDBJ databases">
        <title>Genome analysis of Corynebacteriales strain.</title>
        <authorList>
            <person name="Lee S.D."/>
        </authorList>
    </citation>
    <scope>NUCLEOTIDE SEQUENCE</scope>
    <source>
        <strain evidence="4">D3-21</strain>
    </source>
</reference>
<dbReference type="EC" id="2.3.1.-" evidence="4"/>
<evidence type="ECO:0000259" key="3">
    <source>
        <dbReference type="PROSITE" id="PS51186"/>
    </source>
</evidence>
<proteinExistence type="predicted"/>
<dbReference type="Pfam" id="PF00583">
    <property type="entry name" value="Acetyltransf_1"/>
    <property type="match status" value="1"/>
</dbReference>
<evidence type="ECO:0000256" key="2">
    <source>
        <dbReference type="ARBA" id="ARBA00023315"/>
    </source>
</evidence>
<dbReference type="SUPFAM" id="SSF55729">
    <property type="entry name" value="Acyl-CoA N-acyltransferases (Nat)"/>
    <property type="match status" value="1"/>
</dbReference>
<sequence length="172" mass="18214">MGIASAADAEELAHIAAATFPLACPPGAAQPNIAAFIASMLSVQRFGEYLADPARMVLRATVDGRIAGYVMLVDGPIADPAIRAAVTVTPTVELSKFYVDAARHGAGVATALMAAAADTAGARGARGMWLGVNQENERAQRFYRRSGFEVVCTKQFPMGDELHDDFVMQRTL</sequence>
<dbReference type="Gene3D" id="3.40.630.30">
    <property type="match status" value="1"/>
</dbReference>
<evidence type="ECO:0000256" key="1">
    <source>
        <dbReference type="ARBA" id="ARBA00022679"/>
    </source>
</evidence>
<comment type="caution">
    <text evidence="4">The sequence shown here is derived from an EMBL/GenBank/DDBJ whole genome shotgun (WGS) entry which is preliminary data.</text>
</comment>
<accession>A0A9X4M239</accession>
<organism evidence="4 5">
    <name type="scientific">Speluncibacter jeojiensis</name>
    <dbReference type="NCBI Taxonomy" id="2710754"/>
    <lineage>
        <taxon>Bacteria</taxon>
        <taxon>Bacillati</taxon>
        <taxon>Actinomycetota</taxon>
        <taxon>Actinomycetes</taxon>
        <taxon>Mycobacteriales</taxon>
        <taxon>Speluncibacteraceae</taxon>
        <taxon>Speluncibacter</taxon>
    </lineage>
</organism>
<dbReference type="AlphaFoldDB" id="A0A9X4M239"/>
<protein>
    <submittedName>
        <fullName evidence="4">GNAT family N-acetyltransferase</fullName>
        <ecNumber evidence="4">2.3.1.-</ecNumber>
    </submittedName>
</protein>
<dbReference type="EMBL" id="JANRHA010000015">
    <property type="protein sequence ID" value="MDG3016620.1"/>
    <property type="molecule type" value="Genomic_DNA"/>
</dbReference>
<dbReference type="InterPro" id="IPR000182">
    <property type="entry name" value="GNAT_dom"/>
</dbReference>
<dbReference type="InterPro" id="IPR016181">
    <property type="entry name" value="Acyl_CoA_acyltransferase"/>
</dbReference>
<feature type="domain" description="N-acetyltransferase" evidence="3">
    <location>
        <begin position="1"/>
        <end position="172"/>
    </location>
</feature>
<dbReference type="Proteomes" id="UP001152755">
    <property type="component" value="Unassembled WGS sequence"/>
</dbReference>
<dbReference type="PROSITE" id="PS51186">
    <property type="entry name" value="GNAT"/>
    <property type="match status" value="1"/>
</dbReference>
<keyword evidence="1 4" id="KW-0808">Transferase</keyword>
<keyword evidence="5" id="KW-1185">Reference proteome</keyword>